<reference evidence="1" key="1">
    <citation type="submission" date="2020-06" db="EMBL/GenBank/DDBJ databases">
        <authorList>
            <person name="Li T."/>
            <person name="Hu X."/>
            <person name="Zhang T."/>
            <person name="Song X."/>
            <person name="Zhang H."/>
            <person name="Dai N."/>
            <person name="Sheng W."/>
            <person name="Hou X."/>
            <person name="Wei L."/>
        </authorList>
    </citation>
    <scope>NUCLEOTIDE SEQUENCE</scope>
    <source>
        <strain evidence="1">3651</strain>
        <tissue evidence="1">Leaf</tissue>
    </source>
</reference>
<sequence length="245" mass="28161">MKLLKQPDIQSIERQKPTDRFAFITDDCVRLVVPVGPRFQVDVPSWPLPASRTCLTVGDSESDNSKWLGTQIWPVKGRNRKIDFNVSGKGRPETCECAYQGSVECVRRHIFDKRLQLQIDLGPALWKWKFDSMGEDVSKLWNSQEQKKFECIVKTNSSSLGRNFIKSALECFPCQTRESIVSYYLNVYLPRRIRAQTRSGCMMVDTDDDSEGIPPLKGSRKRFQADSLTSSNSKHVKTMYLRARR</sequence>
<evidence type="ECO:0008006" key="3">
    <source>
        <dbReference type="Google" id="ProtNLM"/>
    </source>
</evidence>
<comment type="caution">
    <text evidence="1">The sequence shown here is derived from an EMBL/GenBank/DDBJ whole genome shotgun (WGS) entry which is preliminary data.</text>
</comment>
<evidence type="ECO:0000313" key="2">
    <source>
        <dbReference type="Proteomes" id="UP001293254"/>
    </source>
</evidence>
<proteinExistence type="predicted"/>
<dbReference type="PANTHER" id="PTHR46872">
    <property type="entry name" value="DNA BINDING PROTEIN"/>
    <property type="match status" value="1"/>
</dbReference>
<name>A0AAE1XJ27_9LAMI</name>
<organism evidence="1 2">
    <name type="scientific">Sesamum alatum</name>
    <dbReference type="NCBI Taxonomy" id="300844"/>
    <lineage>
        <taxon>Eukaryota</taxon>
        <taxon>Viridiplantae</taxon>
        <taxon>Streptophyta</taxon>
        <taxon>Embryophyta</taxon>
        <taxon>Tracheophyta</taxon>
        <taxon>Spermatophyta</taxon>
        <taxon>Magnoliopsida</taxon>
        <taxon>eudicotyledons</taxon>
        <taxon>Gunneridae</taxon>
        <taxon>Pentapetalae</taxon>
        <taxon>asterids</taxon>
        <taxon>lamiids</taxon>
        <taxon>Lamiales</taxon>
        <taxon>Pedaliaceae</taxon>
        <taxon>Sesamum</taxon>
    </lineage>
</organism>
<evidence type="ECO:0000313" key="1">
    <source>
        <dbReference type="EMBL" id="KAK4412381.1"/>
    </source>
</evidence>
<protein>
    <recommendedName>
        <fullName evidence="3">ELM2 domain-containing protein</fullName>
    </recommendedName>
</protein>
<gene>
    <name evidence="1" type="ORF">Salat_2885000</name>
</gene>
<accession>A0AAE1XJ27</accession>
<dbReference type="AlphaFoldDB" id="A0AAE1XJ27"/>
<dbReference type="EMBL" id="JACGWO010000013">
    <property type="protein sequence ID" value="KAK4412381.1"/>
    <property type="molecule type" value="Genomic_DNA"/>
</dbReference>
<dbReference type="Proteomes" id="UP001293254">
    <property type="component" value="Unassembled WGS sequence"/>
</dbReference>
<dbReference type="PANTHER" id="PTHR46872:SF10">
    <property type="entry name" value="MYB-LIKE DOMAIN-CONTAINING PROTEIN"/>
    <property type="match status" value="1"/>
</dbReference>
<reference evidence="1" key="2">
    <citation type="journal article" date="2024" name="Plant">
        <title>Genomic evolution and insights into agronomic trait innovations of Sesamum species.</title>
        <authorList>
            <person name="Miao H."/>
            <person name="Wang L."/>
            <person name="Qu L."/>
            <person name="Liu H."/>
            <person name="Sun Y."/>
            <person name="Le M."/>
            <person name="Wang Q."/>
            <person name="Wei S."/>
            <person name="Zheng Y."/>
            <person name="Lin W."/>
            <person name="Duan Y."/>
            <person name="Cao H."/>
            <person name="Xiong S."/>
            <person name="Wang X."/>
            <person name="Wei L."/>
            <person name="Li C."/>
            <person name="Ma Q."/>
            <person name="Ju M."/>
            <person name="Zhao R."/>
            <person name="Li G."/>
            <person name="Mu C."/>
            <person name="Tian Q."/>
            <person name="Mei H."/>
            <person name="Zhang T."/>
            <person name="Gao T."/>
            <person name="Zhang H."/>
        </authorList>
    </citation>
    <scope>NUCLEOTIDE SEQUENCE</scope>
    <source>
        <strain evidence="1">3651</strain>
    </source>
</reference>
<keyword evidence="2" id="KW-1185">Reference proteome</keyword>